<sequence length="362" mass="41527">MKNCIYVLIALIGLIACKSDPNKKSSEEAQTVPIDEQTLRKIDVHAHYRHARGYLPTLFNNWNMKAVLVDVAREDSTGVVRSWTPYLDLAQAQPDLFYLCSSLIGVGIDDPDFARKNIERLSQEIDAGAKMVKVWKNFGMVTKDASGNFIQIDDTRLQPIWDFLKDKGIPVMAHIAEPLQAWRPLDPTSPHYGYYKNNPQYHAYKIPEIPSYETIIAARDRWIENNPDLEILCAHIGSMSHDVDLVAERLDKFPNMQVELAARFGDLAKQDSEKVRRFFEKYQDRILFGSDYGNSEPADEMTPKELENEQKDLNASYERLWKYLSSSDSLELRGQQTVGLELPMDVLQKVYFQNTANFLSLQ</sequence>
<protein>
    <submittedName>
        <fullName evidence="3">Amidohydrolase family protein</fullName>
    </submittedName>
</protein>
<organism evidence="3 4">
    <name type="scientific">Pelagihabitans pacificus</name>
    <dbReference type="NCBI Taxonomy" id="2696054"/>
    <lineage>
        <taxon>Bacteria</taxon>
        <taxon>Pseudomonadati</taxon>
        <taxon>Bacteroidota</taxon>
        <taxon>Flavobacteriia</taxon>
        <taxon>Flavobacteriales</taxon>
        <taxon>Flavobacteriaceae</taxon>
        <taxon>Pelagihabitans</taxon>
    </lineage>
</organism>
<dbReference type="PROSITE" id="PS51257">
    <property type="entry name" value="PROKAR_LIPOPROTEIN"/>
    <property type="match status" value="1"/>
</dbReference>
<dbReference type="Pfam" id="PF04909">
    <property type="entry name" value="Amidohydro_2"/>
    <property type="match status" value="1"/>
</dbReference>
<name>A0A967EC34_9FLAO</name>
<evidence type="ECO:0000313" key="4">
    <source>
        <dbReference type="Proteomes" id="UP000707206"/>
    </source>
</evidence>
<dbReference type="InterPro" id="IPR032466">
    <property type="entry name" value="Metal_Hydrolase"/>
</dbReference>
<dbReference type="PANTHER" id="PTHR21240:SF28">
    <property type="entry name" value="ISO-OROTATE DECARBOXYLASE (EUROFUNG)"/>
    <property type="match status" value="1"/>
</dbReference>
<keyword evidence="4" id="KW-1185">Reference proteome</keyword>
<dbReference type="InterPro" id="IPR032465">
    <property type="entry name" value="ACMSD"/>
</dbReference>
<dbReference type="InterPro" id="IPR006680">
    <property type="entry name" value="Amidohydro-rel"/>
</dbReference>
<dbReference type="AlphaFoldDB" id="A0A967EC34"/>
<dbReference type="PANTHER" id="PTHR21240">
    <property type="entry name" value="2-AMINO-3-CARBOXYLMUCONATE-6-SEMIALDEHYDE DECARBOXYLASE"/>
    <property type="match status" value="1"/>
</dbReference>
<evidence type="ECO:0000313" key="3">
    <source>
        <dbReference type="EMBL" id="NHF57858.1"/>
    </source>
</evidence>
<dbReference type="EMBL" id="VIKU02000001">
    <property type="protein sequence ID" value="NHF57858.1"/>
    <property type="molecule type" value="Genomic_DNA"/>
</dbReference>
<reference evidence="3" key="2">
    <citation type="submission" date="2020-03" db="EMBL/GenBank/DDBJ databases">
        <title>Flavobacteriaceae bacterium strain TP-CH-4, a member of the family Flavobacteriaceae isolated from a deep-sea seamount.</title>
        <authorList>
            <person name="Zhang D.-C."/>
        </authorList>
    </citation>
    <scope>NUCLEOTIDE SEQUENCE</scope>
    <source>
        <strain evidence="3">TP-CH-4</strain>
    </source>
</reference>
<comment type="caution">
    <text evidence="3">The sequence shown here is derived from an EMBL/GenBank/DDBJ whole genome shotgun (WGS) entry which is preliminary data.</text>
</comment>
<accession>A0A967EC34</accession>
<dbReference type="GO" id="GO:0005737">
    <property type="term" value="C:cytoplasm"/>
    <property type="evidence" value="ECO:0007669"/>
    <property type="project" value="TreeGrafter"/>
</dbReference>
<dbReference type="GO" id="GO:0016787">
    <property type="term" value="F:hydrolase activity"/>
    <property type="evidence" value="ECO:0007669"/>
    <property type="project" value="InterPro"/>
</dbReference>
<dbReference type="GO" id="GO:0019748">
    <property type="term" value="P:secondary metabolic process"/>
    <property type="evidence" value="ECO:0007669"/>
    <property type="project" value="TreeGrafter"/>
</dbReference>
<keyword evidence="1" id="KW-0456">Lyase</keyword>
<dbReference type="GO" id="GO:0016831">
    <property type="term" value="F:carboxy-lyase activity"/>
    <property type="evidence" value="ECO:0007669"/>
    <property type="project" value="InterPro"/>
</dbReference>
<dbReference type="RefSeq" id="WP_152572386.1">
    <property type="nucleotide sequence ID" value="NZ_VIKU02000001.1"/>
</dbReference>
<dbReference type="Proteomes" id="UP000707206">
    <property type="component" value="Unassembled WGS sequence"/>
</dbReference>
<feature type="domain" description="Amidohydrolase-related" evidence="2">
    <location>
        <begin position="104"/>
        <end position="313"/>
    </location>
</feature>
<proteinExistence type="predicted"/>
<dbReference type="SUPFAM" id="SSF51556">
    <property type="entry name" value="Metallo-dependent hydrolases"/>
    <property type="match status" value="1"/>
</dbReference>
<evidence type="ECO:0000256" key="1">
    <source>
        <dbReference type="ARBA" id="ARBA00023239"/>
    </source>
</evidence>
<evidence type="ECO:0000259" key="2">
    <source>
        <dbReference type="Pfam" id="PF04909"/>
    </source>
</evidence>
<reference evidence="3" key="1">
    <citation type="submission" date="2019-07" db="EMBL/GenBank/DDBJ databases">
        <authorList>
            <person name="De-Chao Zhang Q."/>
        </authorList>
    </citation>
    <scope>NUCLEOTIDE SEQUENCE</scope>
    <source>
        <strain evidence="3">TP-CH-4</strain>
    </source>
</reference>
<gene>
    <name evidence="3" type="ORF">FK220_000795</name>
</gene>
<dbReference type="Gene3D" id="3.20.20.140">
    <property type="entry name" value="Metal-dependent hydrolases"/>
    <property type="match status" value="1"/>
</dbReference>